<name>A0ABQ9XZ76_9EUKA</name>
<dbReference type="EMBL" id="JARBJD010000052">
    <property type="protein sequence ID" value="KAK2956781.1"/>
    <property type="molecule type" value="Genomic_DNA"/>
</dbReference>
<comment type="caution">
    <text evidence="1">The sequence shown here is derived from an EMBL/GenBank/DDBJ whole genome shotgun (WGS) entry which is preliminary data.</text>
</comment>
<evidence type="ECO:0000313" key="2">
    <source>
        <dbReference type="Proteomes" id="UP001281761"/>
    </source>
</evidence>
<reference evidence="1 2" key="1">
    <citation type="journal article" date="2022" name="bioRxiv">
        <title>Genomics of Preaxostyla Flagellates Illuminates Evolutionary Transitions and the Path Towards Mitochondrial Loss.</title>
        <authorList>
            <person name="Novak L.V.F."/>
            <person name="Treitli S.C."/>
            <person name="Pyrih J."/>
            <person name="Halakuc P."/>
            <person name="Pipaliya S.V."/>
            <person name="Vacek V."/>
            <person name="Brzon O."/>
            <person name="Soukal P."/>
            <person name="Eme L."/>
            <person name="Dacks J.B."/>
            <person name="Karnkowska A."/>
            <person name="Elias M."/>
            <person name="Hampl V."/>
        </authorList>
    </citation>
    <scope>NUCLEOTIDE SEQUENCE [LARGE SCALE GENOMIC DNA]</scope>
    <source>
        <strain evidence="1">NAU3</strain>
        <tissue evidence="1">Gut</tissue>
    </source>
</reference>
<protein>
    <submittedName>
        <fullName evidence="1">Uncharacterized protein</fullName>
    </submittedName>
</protein>
<gene>
    <name evidence="1" type="ORF">BLNAU_8234</name>
</gene>
<keyword evidence="2" id="KW-1185">Reference proteome</keyword>
<proteinExistence type="predicted"/>
<dbReference type="Proteomes" id="UP001281761">
    <property type="component" value="Unassembled WGS sequence"/>
</dbReference>
<organism evidence="1 2">
    <name type="scientific">Blattamonas nauphoetae</name>
    <dbReference type="NCBI Taxonomy" id="2049346"/>
    <lineage>
        <taxon>Eukaryota</taxon>
        <taxon>Metamonada</taxon>
        <taxon>Preaxostyla</taxon>
        <taxon>Oxymonadida</taxon>
        <taxon>Blattamonas</taxon>
    </lineage>
</organism>
<accession>A0ABQ9XZ76</accession>
<sequence length="594" mass="68303">MTPGLRSQDPEIQPVFGEIQTEILEELAKLLGFTSADEAELCLSSDWKNPKTAEPWLKGFEYLLPRVKEGSQFSDLETLAIALFLSHRPRQLDLFFDSDDKFQLKIKDTIVSSSNLDTKSLWTLFTPTQPHHATTVLHSLREFIRHDYRITFEKQIWSGWFTSFVNAIDPSKLPFTDDFIAIHKTLIEVLGGHLHMIDRNDFVRKCEWVGESRSELVATSHAFFIHTKDYIDHLSLHPFSLDDENSDVILDFLRKWYLRDFDHGLNKPHRSEVGKAMDASALSSSSPPFILPSELVCHLTDDEIIDIVDRIADLLDSDSCLDDDTILRVCAFHKHQLSRFHLPDLFRKAGRSTEQYLHALECLLSLPITNFDLAPVNHLLSTGWIDKPSSDEWDGVDLEKVGIVKRVIGQNTLPVDHDSNPLNNLLLPFVFEIMPHAHLCAARLCQSQLDRLFAPSVDVLCAYFIRPPDRRWRERKKCKEQFVDVCKLCDQRVTAQCLSRTGFFSRFVTAMFDHNFKASEFFFQLIVDHGLYPKLEIEDLITVQRRVPNFLEEGWQDALEFLFVQGKDVSTIHIPSKIKPMIRFFGGNVSVPHG</sequence>
<evidence type="ECO:0000313" key="1">
    <source>
        <dbReference type="EMBL" id="KAK2956781.1"/>
    </source>
</evidence>